<dbReference type="KEGG" id="nve:5516928"/>
<gene>
    <name evidence="2" type="ORF">NEMVEDRAFT_v1g240789</name>
</gene>
<dbReference type="PhylomeDB" id="A7RUI4"/>
<dbReference type="CDD" id="cd19359">
    <property type="entry name" value="TenA_C_Bt3146-like"/>
    <property type="match status" value="1"/>
</dbReference>
<dbReference type="eggNOG" id="ENOG502S7DC">
    <property type="taxonomic scope" value="Eukaryota"/>
</dbReference>
<dbReference type="InterPro" id="IPR016084">
    <property type="entry name" value="Haem_Oase-like_multi-hlx"/>
</dbReference>
<reference evidence="2 3" key="1">
    <citation type="journal article" date="2007" name="Science">
        <title>Sea anemone genome reveals ancestral eumetazoan gene repertoire and genomic organization.</title>
        <authorList>
            <person name="Putnam N.H."/>
            <person name="Srivastava M."/>
            <person name="Hellsten U."/>
            <person name="Dirks B."/>
            <person name="Chapman J."/>
            <person name="Salamov A."/>
            <person name="Terry A."/>
            <person name="Shapiro H."/>
            <person name="Lindquist E."/>
            <person name="Kapitonov V.V."/>
            <person name="Jurka J."/>
            <person name="Genikhovich G."/>
            <person name="Grigoriev I.V."/>
            <person name="Lucas S.M."/>
            <person name="Steele R.E."/>
            <person name="Finnerty J.R."/>
            <person name="Technau U."/>
            <person name="Martindale M.Q."/>
            <person name="Rokhsar D.S."/>
        </authorList>
    </citation>
    <scope>NUCLEOTIDE SEQUENCE [LARGE SCALE GENOMIC DNA]</scope>
    <source>
        <strain evidence="3">CH2 X CH6</strain>
    </source>
</reference>
<dbReference type="HOGENOM" id="CLU_095457_0_0_1"/>
<sequence>MGGRRTNFKIINIPRSGVKPADKLVGIQKSTAQPLHAPSAAPFPENKASFTQKLFEHPKSQAIVDECKRTKFMRGMAEGTLLADLYGGYMVQDAAYCYHAVPAYELAADKLQSEFPEFSLLYRRQSGSFQKYNQDFVNTWRIKGADSIVLGEAAKTYVKYESAISQSQPRKLCIAMLPCQMLWPKLANDMGREVREGNPYKPWFDENKSDHPSHLERFIDYFLRDEKVRDYLDEFLEGMTNELNFFRDACGEELYYYTKEFQM</sequence>
<dbReference type="AlphaFoldDB" id="A7RUI4"/>
<accession>A7RUI4</accession>
<dbReference type="SUPFAM" id="SSF48613">
    <property type="entry name" value="Heme oxygenase-like"/>
    <property type="match status" value="1"/>
</dbReference>
<feature type="domain" description="Thiaminase-2/PQQC" evidence="1">
    <location>
        <begin position="57"/>
        <end position="211"/>
    </location>
</feature>
<dbReference type="InterPro" id="IPR004305">
    <property type="entry name" value="Thiaminase-2/PQQC"/>
</dbReference>
<dbReference type="InterPro" id="IPR050967">
    <property type="entry name" value="Thiamine_Salvage_TenA"/>
</dbReference>
<evidence type="ECO:0000313" key="2">
    <source>
        <dbReference type="EMBL" id="EDO44858.1"/>
    </source>
</evidence>
<name>A7RUI4_NEMVE</name>
<organism evidence="2 3">
    <name type="scientific">Nematostella vectensis</name>
    <name type="common">Starlet sea anemone</name>
    <dbReference type="NCBI Taxonomy" id="45351"/>
    <lineage>
        <taxon>Eukaryota</taxon>
        <taxon>Metazoa</taxon>
        <taxon>Cnidaria</taxon>
        <taxon>Anthozoa</taxon>
        <taxon>Hexacorallia</taxon>
        <taxon>Actiniaria</taxon>
        <taxon>Edwardsiidae</taxon>
        <taxon>Nematostella</taxon>
    </lineage>
</organism>
<dbReference type="PANTHER" id="PTHR43198">
    <property type="entry name" value="BIFUNCTIONAL TH2 PROTEIN"/>
    <property type="match status" value="1"/>
</dbReference>
<proteinExistence type="predicted"/>
<dbReference type="Gene3D" id="1.20.910.10">
    <property type="entry name" value="Heme oxygenase-like"/>
    <property type="match status" value="1"/>
</dbReference>
<keyword evidence="3" id="KW-1185">Reference proteome</keyword>
<dbReference type="EMBL" id="DS469540">
    <property type="protein sequence ID" value="EDO44858.1"/>
    <property type="molecule type" value="Genomic_DNA"/>
</dbReference>
<dbReference type="OrthoDB" id="5984652at2759"/>
<dbReference type="Pfam" id="PF03070">
    <property type="entry name" value="TENA_THI-4"/>
    <property type="match status" value="1"/>
</dbReference>
<dbReference type="InParanoid" id="A7RUI4"/>
<evidence type="ECO:0000313" key="3">
    <source>
        <dbReference type="Proteomes" id="UP000001593"/>
    </source>
</evidence>
<dbReference type="PANTHER" id="PTHR43198:SF2">
    <property type="entry name" value="SI:CH1073-67J19.1-RELATED"/>
    <property type="match status" value="1"/>
</dbReference>
<protein>
    <recommendedName>
        <fullName evidence="1">Thiaminase-2/PQQC domain-containing protein</fullName>
    </recommendedName>
</protein>
<dbReference type="Proteomes" id="UP000001593">
    <property type="component" value="Unassembled WGS sequence"/>
</dbReference>
<dbReference type="GO" id="GO:0005829">
    <property type="term" value="C:cytosol"/>
    <property type="evidence" value="ECO:0000318"/>
    <property type="project" value="GO_Central"/>
</dbReference>
<evidence type="ECO:0000259" key="1">
    <source>
        <dbReference type="Pfam" id="PF03070"/>
    </source>
</evidence>
<dbReference type="OMA" id="WHIANPN"/>
<dbReference type="GO" id="GO:0006772">
    <property type="term" value="P:thiamine metabolic process"/>
    <property type="evidence" value="ECO:0007669"/>
    <property type="project" value="UniProtKB-ARBA"/>
</dbReference>